<dbReference type="Pfam" id="PF06026">
    <property type="entry name" value="Rib_5-P_isom_A"/>
    <property type="match status" value="1"/>
</dbReference>
<dbReference type="Gene3D" id="3.30.70.260">
    <property type="match status" value="1"/>
</dbReference>
<dbReference type="PANTHER" id="PTHR11934:SF0">
    <property type="entry name" value="RIBOSE-5-PHOSPHATE ISOMERASE"/>
    <property type="match status" value="1"/>
</dbReference>
<dbReference type="GO" id="GO:0006014">
    <property type="term" value="P:D-ribose metabolic process"/>
    <property type="evidence" value="ECO:0007669"/>
    <property type="project" value="TreeGrafter"/>
</dbReference>
<dbReference type="GO" id="GO:0004751">
    <property type="term" value="F:ribose-5-phosphate isomerase activity"/>
    <property type="evidence" value="ECO:0007669"/>
    <property type="project" value="UniProtKB-EC"/>
</dbReference>
<dbReference type="Gene3D" id="3.40.50.1360">
    <property type="match status" value="1"/>
</dbReference>
<dbReference type="SUPFAM" id="SSF100950">
    <property type="entry name" value="NagB/RpiA/CoA transferase-like"/>
    <property type="match status" value="1"/>
</dbReference>
<dbReference type="EMBL" id="OC989040">
    <property type="protein sequence ID" value="CAG4645695.1"/>
    <property type="molecule type" value="Genomic_DNA"/>
</dbReference>
<organism evidence="7">
    <name type="scientific">Lynceus sp. MCZ IZ 141354</name>
    <dbReference type="NCBI Taxonomy" id="1930659"/>
    <lineage>
        <taxon>Eukaryota</taxon>
        <taxon>Metazoa</taxon>
        <taxon>Ecdysozoa</taxon>
        <taxon>Arthropoda</taxon>
        <taxon>Crustacea</taxon>
        <taxon>Branchiopoda</taxon>
        <taxon>Diplostraca</taxon>
        <taxon>Laevicaudata</taxon>
        <taxon>Lynceidae</taxon>
        <taxon>Lynceus</taxon>
    </lineage>
</organism>
<dbReference type="CDD" id="cd01398">
    <property type="entry name" value="RPI_A"/>
    <property type="match status" value="1"/>
</dbReference>
<dbReference type="GO" id="GO:0009052">
    <property type="term" value="P:pentose-phosphate shunt, non-oxidative branch"/>
    <property type="evidence" value="ECO:0007669"/>
    <property type="project" value="InterPro"/>
</dbReference>
<evidence type="ECO:0000256" key="1">
    <source>
        <dbReference type="ARBA" id="ARBA00001713"/>
    </source>
</evidence>
<comment type="pathway">
    <text evidence="2">Carbohydrate degradation; pentose phosphate pathway; D-ribose 5-phosphate from D-ribulose 5-phosphate (non-oxidative stage): step 1/1.</text>
</comment>
<dbReference type="InterPro" id="IPR004788">
    <property type="entry name" value="Ribose5P_isomerase_type_A"/>
</dbReference>
<accession>A0A9N6WRE0</accession>
<dbReference type="InterPro" id="IPR037171">
    <property type="entry name" value="NagB/RpiA_transferase-like"/>
</dbReference>
<comment type="catalytic activity">
    <reaction evidence="1">
        <text>aldehydo-D-ribose 5-phosphate = D-ribulose 5-phosphate</text>
        <dbReference type="Rhea" id="RHEA:14657"/>
        <dbReference type="ChEBI" id="CHEBI:58121"/>
        <dbReference type="ChEBI" id="CHEBI:58273"/>
        <dbReference type="EC" id="5.3.1.6"/>
    </reaction>
</comment>
<dbReference type="SUPFAM" id="SSF75445">
    <property type="entry name" value="D-ribose-5-phosphate isomerase (RpiA), lid domain"/>
    <property type="match status" value="1"/>
</dbReference>
<reference evidence="7" key="1">
    <citation type="submission" date="2021-04" db="EMBL/GenBank/DDBJ databases">
        <authorList>
            <person name="Cornetti L."/>
        </authorList>
    </citation>
    <scope>NUCLEOTIDE SEQUENCE</scope>
</reference>
<dbReference type="EC" id="5.3.1.6" evidence="4"/>
<dbReference type="GO" id="GO:0005737">
    <property type="term" value="C:cytoplasm"/>
    <property type="evidence" value="ECO:0007669"/>
    <property type="project" value="TreeGrafter"/>
</dbReference>
<keyword evidence="5" id="KW-0413">Isomerase</keyword>
<sequence>MADSLVEQAKRAAAFRAVDMHVKDGPIGIGSGSTVIYAVERLAQRVRDENLDVVCVPSSFQAKQLIIQHGLRLADLETHPELTVTIDGADEADSALTLIKGGGACLTQEKILAACASEFVVIADYRKASTSLGEQWSKGVPIEVIPAAYRTVQRQVVHKLGGTLELRMSGSSKAGPVVTDNGNFILDWKFTETQNWKETEVVLNMIPGVVENGLFVGMARKGYFGMQDGSVKEIQV</sequence>
<dbReference type="FunFam" id="3.30.70.260:FF:000018">
    <property type="entry name" value="Ribose-5-phosphate isomerase A"/>
    <property type="match status" value="1"/>
</dbReference>
<evidence type="ECO:0000256" key="5">
    <source>
        <dbReference type="ARBA" id="ARBA00023235"/>
    </source>
</evidence>
<proteinExistence type="inferred from homology"/>
<dbReference type="PANTHER" id="PTHR11934">
    <property type="entry name" value="RIBOSE-5-PHOSPHATE ISOMERASE"/>
    <property type="match status" value="1"/>
</dbReference>
<evidence type="ECO:0000256" key="3">
    <source>
        <dbReference type="ARBA" id="ARBA00008088"/>
    </source>
</evidence>
<dbReference type="NCBIfam" id="TIGR00021">
    <property type="entry name" value="rpiA"/>
    <property type="match status" value="1"/>
</dbReference>
<evidence type="ECO:0000313" key="7">
    <source>
        <dbReference type="EMBL" id="CAG4645695.1"/>
    </source>
</evidence>
<dbReference type="FunFam" id="3.40.50.1360:FF:000001">
    <property type="entry name" value="Ribose-5-phosphate isomerase A"/>
    <property type="match status" value="1"/>
</dbReference>
<evidence type="ECO:0000256" key="6">
    <source>
        <dbReference type="ARBA" id="ARBA00029734"/>
    </source>
</evidence>
<protein>
    <recommendedName>
        <fullName evidence="4">ribose-5-phosphate isomerase</fullName>
        <ecNumber evidence="4">5.3.1.6</ecNumber>
    </recommendedName>
    <alternativeName>
        <fullName evidence="6">Phosphoriboisomerase</fullName>
    </alternativeName>
</protein>
<comment type="similarity">
    <text evidence="3">Belongs to the ribose 5-phosphate isomerase family.</text>
</comment>
<dbReference type="AlphaFoldDB" id="A0A9N6WRE0"/>
<dbReference type="NCBIfam" id="NF001924">
    <property type="entry name" value="PRK00702.1"/>
    <property type="match status" value="1"/>
</dbReference>
<evidence type="ECO:0000256" key="2">
    <source>
        <dbReference type="ARBA" id="ARBA00004988"/>
    </source>
</evidence>
<name>A0A9N6WRE0_9CRUS</name>
<gene>
    <name evidence="7" type="primary">EOG090X0ACL</name>
</gene>
<evidence type="ECO:0000256" key="4">
    <source>
        <dbReference type="ARBA" id="ARBA00011959"/>
    </source>
</evidence>